<dbReference type="InterPro" id="IPR000719">
    <property type="entry name" value="Prot_kinase_dom"/>
</dbReference>
<accession>A0A428NQF9</accession>
<organism evidence="12 13">
    <name type="scientific">Fusarium duplospermum</name>
    <dbReference type="NCBI Taxonomy" id="1325734"/>
    <lineage>
        <taxon>Eukaryota</taxon>
        <taxon>Fungi</taxon>
        <taxon>Dikarya</taxon>
        <taxon>Ascomycota</taxon>
        <taxon>Pezizomycotina</taxon>
        <taxon>Sordariomycetes</taxon>
        <taxon>Hypocreomycetidae</taxon>
        <taxon>Hypocreales</taxon>
        <taxon>Nectriaceae</taxon>
        <taxon>Fusarium</taxon>
        <taxon>Fusarium solani species complex</taxon>
    </lineage>
</organism>
<evidence type="ECO:0000256" key="6">
    <source>
        <dbReference type="ARBA" id="ARBA00047919"/>
    </source>
</evidence>
<name>A0A428NQF9_9HYPO</name>
<keyword evidence="2" id="KW-0808">Transferase</keyword>
<sequence>MPQADRARGIIRPRTRQRRINYQIIGQRIGSGAFGKVYRAQDDDTGAVMAMKVVNVRGVPGEADHLKKLRNEVDILAQSRHSHIVEFITSEGWSKSEIRIFMSLKDGTLAGLAAQCNSSSLRDVYKTALYHMLQALDYLAMQNIVHRDMKPDNILYSTVQGRFHFQLGDFGLAAEARSSVGFYGTPVFMAPEVIYGKTQTPKLDVWSLYLTILWVLDEQDVLGWAIDIDIAAQRRELERYNAAMGFNDEPRRPVERAPRRVADPWAREPEEPDYDDMTNEMRRRMDPYRGGFDPFGPARRYM</sequence>
<dbReference type="STRING" id="1325734.A0A428NQF9"/>
<dbReference type="GO" id="GO:0005524">
    <property type="term" value="F:ATP binding"/>
    <property type="evidence" value="ECO:0007669"/>
    <property type="project" value="UniProtKB-UniRule"/>
</dbReference>
<dbReference type="SMART" id="SM00220">
    <property type="entry name" value="S_TKc"/>
    <property type="match status" value="1"/>
</dbReference>
<feature type="compositionally biased region" description="Basic and acidic residues" evidence="10">
    <location>
        <begin position="249"/>
        <end position="269"/>
    </location>
</feature>
<evidence type="ECO:0000256" key="2">
    <source>
        <dbReference type="ARBA" id="ARBA00022679"/>
    </source>
</evidence>
<protein>
    <recommendedName>
        <fullName evidence="1">mitogen-activated protein kinase</fullName>
        <ecNumber evidence="1">2.7.11.24</ecNumber>
    </recommendedName>
</protein>
<gene>
    <name evidence="12" type="ORF">CEP54_015254</name>
</gene>
<reference evidence="12 13" key="1">
    <citation type="submission" date="2017-06" db="EMBL/GenBank/DDBJ databases">
        <title>Comparative genomic analysis of Ambrosia Fusariam Clade fungi.</title>
        <authorList>
            <person name="Stajich J.E."/>
            <person name="Carrillo J."/>
            <person name="Kijimoto T."/>
            <person name="Eskalen A."/>
            <person name="O'Donnell K."/>
            <person name="Kasson M."/>
        </authorList>
    </citation>
    <scope>NUCLEOTIDE SEQUENCE [LARGE SCALE GENOMIC DNA]</scope>
    <source>
        <strain evidence="12 13">NRRL62584</strain>
    </source>
</reference>
<comment type="catalytic activity">
    <reaction evidence="6">
        <text>L-threonyl-[protein] + ATP = O-phospho-L-threonyl-[protein] + ADP + H(+)</text>
        <dbReference type="Rhea" id="RHEA:46608"/>
        <dbReference type="Rhea" id="RHEA-COMP:11060"/>
        <dbReference type="Rhea" id="RHEA-COMP:11605"/>
        <dbReference type="ChEBI" id="CHEBI:15378"/>
        <dbReference type="ChEBI" id="CHEBI:30013"/>
        <dbReference type="ChEBI" id="CHEBI:30616"/>
        <dbReference type="ChEBI" id="CHEBI:61977"/>
        <dbReference type="ChEBI" id="CHEBI:456216"/>
        <dbReference type="EC" id="2.7.11.24"/>
    </reaction>
    <physiologicalReaction direction="left-to-right" evidence="6">
        <dbReference type="Rhea" id="RHEA:46609"/>
    </physiologicalReaction>
</comment>
<dbReference type="InterPro" id="IPR008271">
    <property type="entry name" value="Ser/Thr_kinase_AS"/>
</dbReference>
<comment type="catalytic activity">
    <reaction evidence="7">
        <text>L-seryl-[protein] + ATP = O-phospho-L-seryl-[protein] + ADP + H(+)</text>
        <dbReference type="Rhea" id="RHEA:17989"/>
        <dbReference type="Rhea" id="RHEA-COMP:9863"/>
        <dbReference type="Rhea" id="RHEA-COMP:11604"/>
        <dbReference type="ChEBI" id="CHEBI:15378"/>
        <dbReference type="ChEBI" id="CHEBI:29999"/>
        <dbReference type="ChEBI" id="CHEBI:30616"/>
        <dbReference type="ChEBI" id="CHEBI:83421"/>
        <dbReference type="ChEBI" id="CHEBI:456216"/>
        <dbReference type="EC" id="2.7.11.24"/>
    </reaction>
    <physiologicalReaction direction="left-to-right" evidence="7">
        <dbReference type="Rhea" id="RHEA:17990"/>
    </physiologicalReaction>
</comment>
<evidence type="ECO:0000259" key="11">
    <source>
        <dbReference type="PROSITE" id="PS50011"/>
    </source>
</evidence>
<keyword evidence="5 8" id="KW-0067">ATP-binding</keyword>
<dbReference type="PANTHER" id="PTHR48016">
    <property type="entry name" value="MAP KINASE KINASE KINASE SSK2-RELATED-RELATED"/>
    <property type="match status" value="1"/>
</dbReference>
<evidence type="ECO:0000256" key="10">
    <source>
        <dbReference type="SAM" id="MobiDB-lite"/>
    </source>
</evidence>
<evidence type="ECO:0000313" key="12">
    <source>
        <dbReference type="EMBL" id="RSL43026.1"/>
    </source>
</evidence>
<dbReference type="SUPFAM" id="SSF56112">
    <property type="entry name" value="Protein kinase-like (PK-like)"/>
    <property type="match status" value="1"/>
</dbReference>
<feature type="binding site" evidence="8">
    <location>
        <position position="52"/>
    </location>
    <ligand>
        <name>ATP</name>
        <dbReference type="ChEBI" id="CHEBI:30616"/>
    </ligand>
</feature>
<dbReference type="OrthoDB" id="4062651at2759"/>
<dbReference type="EMBL" id="NKCI01000339">
    <property type="protein sequence ID" value="RSL43026.1"/>
    <property type="molecule type" value="Genomic_DNA"/>
</dbReference>
<dbReference type="PANTHER" id="PTHR48016:SF56">
    <property type="entry name" value="MAPKK KINASE"/>
    <property type="match status" value="1"/>
</dbReference>
<dbReference type="GO" id="GO:0004707">
    <property type="term" value="F:MAP kinase activity"/>
    <property type="evidence" value="ECO:0007669"/>
    <property type="project" value="UniProtKB-EC"/>
</dbReference>
<comment type="caution">
    <text evidence="12">The sequence shown here is derived from an EMBL/GenBank/DDBJ whole genome shotgun (WGS) entry which is preliminary data.</text>
</comment>
<dbReference type="PROSITE" id="PS00108">
    <property type="entry name" value="PROTEIN_KINASE_ST"/>
    <property type="match status" value="1"/>
</dbReference>
<evidence type="ECO:0000256" key="3">
    <source>
        <dbReference type="ARBA" id="ARBA00022741"/>
    </source>
</evidence>
<dbReference type="InterPro" id="IPR017441">
    <property type="entry name" value="Protein_kinase_ATP_BS"/>
</dbReference>
<dbReference type="Pfam" id="PF00069">
    <property type="entry name" value="Pkinase"/>
    <property type="match status" value="1"/>
</dbReference>
<evidence type="ECO:0000256" key="4">
    <source>
        <dbReference type="ARBA" id="ARBA00022777"/>
    </source>
</evidence>
<comment type="similarity">
    <text evidence="9">Belongs to the protein kinase superfamily.</text>
</comment>
<keyword evidence="3 8" id="KW-0547">Nucleotide-binding</keyword>
<feature type="region of interest" description="Disordered" evidence="10">
    <location>
        <begin position="249"/>
        <end position="280"/>
    </location>
</feature>
<dbReference type="Gene3D" id="1.10.510.10">
    <property type="entry name" value="Transferase(Phosphotransferase) domain 1"/>
    <property type="match status" value="1"/>
</dbReference>
<evidence type="ECO:0000256" key="5">
    <source>
        <dbReference type="ARBA" id="ARBA00022840"/>
    </source>
</evidence>
<dbReference type="AlphaFoldDB" id="A0A428NQF9"/>
<dbReference type="InterPro" id="IPR011009">
    <property type="entry name" value="Kinase-like_dom_sf"/>
</dbReference>
<evidence type="ECO:0000313" key="13">
    <source>
        <dbReference type="Proteomes" id="UP000288168"/>
    </source>
</evidence>
<dbReference type="EC" id="2.7.11.24" evidence="1"/>
<keyword evidence="9" id="KW-0723">Serine/threonine-protein kinase</keyword>
<evidence type="ECO:0000256" key="9">
    <source>
        <dbReference type="RuleBase" id="RU000304"/>
    </source>
</evidence>
<dbReference type="PROSITE" id="PS50011">
    <property type="entry name" value="PROTEIN_KINASE_DOM"/>
    <property type="match status" value="1"/>
</dbReference>
<proteinExistence type="inferred from homology"/>
<evidence type="ECO:0000256" key="1">
    <source>
        <dbReference type="ARBA" id="ARBA00012411"/>
    </source>
</evidence>
<dbReference type="Proteomes" id="UP000288168">
    <property type="component" value="Unassembled WGS sequence"/>
</dbReference>
<feature type="domain" description="Protein kinase" evidence="11">
    <location>
        <begin position="23"/>
        <end position="302"/>
    </location>
</feature>
<keyword evidence="4" id="KW-0418">Kinase</keyword>
<evidence type="ECO:0000256" key="8">
    <source>
        <dbReference type="PROSITE-ProRule" id="PRU10141"/>
    </source>
</evidence>
<evidence type="ECO:0000256" key="7">
    <source>
        <dbReference type="ARBA" id="ARBA00048130"/>
    </source>
</evidence>
<dbReference type="PROSITE" id="PS00107">
    <property type="entry name" value="PROTEIN_KINASE_ATP"/>
    <property type="match status" value="1"/>
</dbReference>
<keyword evidence="13" id="KW-1185">Reference proteome</keyword>
<dbReference type="InterPro" id="IPR050538">
    <property type="entry name" value="MAP_kinase_kinase_kinase"/>
</dbReference>